<dbReference type="Pfam" id="PF08486">
    <property type="entry name" value="SpoIID"/>
    <property type="match status" value="1"/>
</dbReference>
<comment type="caution">
    <text evidence="4">The sequence shown here is derived from an EMBL/GenBank/DDBJ whole genome shotgun (WGS) entry which is preliminary data.</text>
</comment>
<proteinExistence type="predicted"/>
<gene>
    <name evidence="4" type="ORF">A2304_03555</name>
</gene>
<feature type="transmembrane region" description="Helical" evidence="2">
    <location>
        <begin position="32"/>
        <end position="55"/>
    </location>
</feature>
<dbReference type="Proteomes" id="UP000176501">
    <property type="component" value="Unassembled WGS sequence"/>
</dbReference>
<evidence type="ECO:0000313" key="5">
    <source>
        <dbReference type="Proteomes" id="UP000176501"/>
    </source>
</evidence>
<evidence type="ECO:0000259" key="3">
    <source>
        <dbReference type="Pfam" id="PF08486"/>
    </source>
</evidence>
<dbReference type="AlphaFoldDB" id="A0A1F7W6X7"/>
<keyword evidence="2" id="KW-0812">Transmembrane</keyword>
<evidence type="ECO:0000256" key="2">
    <source>
        <dbReference type="SAM" id="Phobius"/>
    </source>
</evidence>
<organism evidence="4 5">
    <name type="scientific">Candidatus Uhrbacteria bacterium RIFOXYB2_FULL_57_15</name>
    <dbReference type="NCBI Taxonomy" id="1802422"/>
    <lineage>
        <taxon>Bacteria</taxon>
        <taxon>Candidatus Uhriibacteriota</taxon>
    </lineage>
</organism>
<feature type="domain" description="Sporulation stage II protein D amidase enhancer LytB N-terminal" evidence="3">
    <location>
        <begin position="471"/>
        <end position="563"/>
    </location>
</feature>
<reference evidence="4 5" key="1">
    <citation type="journal article" date="2016" name="Nat. Commun.">
        <title>Thousands of microbial genomes shed light on interconnected biogeochemical processes in an aquifer system.</title>
        <authorList>
            <person name="Anantharaman K."/>
            <person name="Brown C.T."/>
            <person name="Hug L.A."/>
            <person name="Sharon I."/>
            <person name="Castelle C.J."/>
            <person name="Probst A.J."/>
            <person name="Thomas B.C."/>
            <person name="Singh A."/>
            <person name="Wilkins M.J."/>
            <person name="Karaoz U."/>
            <person name="Brodie E.L."/>
            <person name="Williams K.H."/>
            <person name="Hubbard S.S."/>
            <person name="Banfield J.F."/>
        </authorList>
    </citation>
    <scope>NUCLEOTIDE SEQUENCE [LARGE SCALE GENOMIC DNA]</scope>
</reference>
<protein>
    <recommendedName>
        <fullName evidence="3">Sporulation stage II protein D amidase enhancer LytB N-terminal domain-containing protein</fullName>
    </recommendedName>
</protein>
<keyword evidence="2" id="KW-0472">Membrane</keyword>
<accession>A0A1F7W6X7</accession>
<feature type="region of interest" description="Disordered" evidence="1">
    <location>
        <begin position="185"/>
        <end position="208"/>
    </location>
</feature>
<feature type="compositionally biased region" description="Basic and acidic residues" evidence="1">
    <location>
        <begin position="331"/>
        <end position="343"/>
    </location>
</feature>
<evidence type="ECO:0000313" key="4">
    <source>
        <dbReference type="EMBL" id="OGL98128.1"/>
    </source>
</evidence>
<dbReference type="EMBL" id="MGFE01000023">
    <property type="protein sequence ID" value="OGL98128.1"/>
    <property type="molecule type" value="Genomic_DNA"/>
</dbReference>
<dbReference type="InterPro" id="IPR013783">
    <property type="entry name" value="Ig-like_fold"/>
</dbReference>
<sequence length="647" mass="70957">MFFKEKKNADFSLETSSEKCYNVNVMEGVKKWIGAVLAVFVSVTAFFPSGIIFAAPLKGYEAVQVVASSKLTIVPGETKQVSVGFQNVGTESWVNDGRSYVSVYTHGPKYRTSVFQDTTWLSSTQPAKLTESSVRPGEVGHIQFALHAPATAGTYAETFQLAAEDAAWIPGGQFTINVTVGTAASGSSQKSSPSSSGSGSSSTSVSADTSGLSGIVLLRSAKKITAKANETVSYTVGIKNTGTTSWSKRSLHEGNLQAASLGSSSVVVSKTSGTVGPGAMDLIDFTFQAPSKKGSHTVTYVLAVDDAVVPDLEINIPVEVTSDAPSVKSAPVKEKAAREKEAEESTTDGIVSDITMEEPTVRIGVLIVDEETDDEVVVSCVTSWKLYDGDSGLLAELNKDESVEAFYKKDRYWYDRGKGLEKTGSYLRFVPDEENAVCKVENFDRRVTRNAAYPDNEFRNILELRYNSAKDRTWLINELDVEMYLRGLAETSNVSHLEFQKTLITVARTYALYHWERATKHEEEYFHMNAYADDQVYRGYGQESRTPRLTSSVEATEGVVVTYDGKTAITPYFSRSDGRTRDWGEVWYGDVAWLKSVPAPCDKGKTLWGHGVGMSASEALCQANNGKEWKDILKYFYTGIDLTRRWK</sequence>
<dbReference type="InterPro" id="IPR013693">
    <property type="entry name" value="SpoIID/LytB_N"/>
</dbReference>
<evidence type="ECO:0000256" key="1">
    <source>
        <dbReference type="SAM" id="MobiDB-lite"/>
    </source>
</evidence>
<name>A0A1F7W6X7_9BACT</name>
<keyword evidence="2" id="KW-1133">Transmembrane helix</keyword>
<feature type="region of interest" description="Disordered" evidence="1">
    <location>
        <begin position="325"/>
        <end position="348"/>
    </location>
</feature>
<dbReference type="Gene3D" id="2.60.40.10">
    <property type="entry name" value="Immunoglobulins"/>
    <property type="match status" value="2"/>
</dbReference>